<dbReference type="EMBL" id="CAIX01001469">
    <property type="protein sequence ID" value="CCI11660.1"/>
    <property type="molecule type" value="Genomic_DNA"/>
</dbReference>
<dbReference type="AlphaFoldDB" id="A0A024FX13"/>
<organism evidence="2 3">
    <name type="scientific">Albugo candida</name>
    <dbReference type="NCBI Taxonomy" id="65357"/>
    <lineage>
        <taxon>Eukaryota</taxon>
        <taxon>Sar</taxon>
        <taxon>Stramenopiles</taxon>
        <taxon>Oomycota</taxon>
        <taxon>Peronosporomycetes</taxon>
        <taxon>Albuginales</taxon>
        <taxon>Albuginaceae</taxon>
        <taxon>Albugo</taxon>
    </lineage>
</organism>
<dbReference type="InParanoid" id="A0A024FX13"/>
<feature type="region of interest" description="Disordered" evidence="1">
    <location>
        <begin position="15"/>
        <end position="49"/>
    </location>
</feature>
<dbReference type="Proteomes" id="UP000053237">
    <property type="component" value="Unassembled WGS sequence"/>
</dbReference>
<comment type="caution">
    <text evidence="2">The sequence shown here is derived from an EMBL/GenBank/DDBJ whole genome shotgun (WGS) entry which is preliminary data.</text>
</comment>
<keyword evidence="3" id="KW-1185">Reference proteome</keyword>
<sequence>MRSWEPSECEKVVEIFSMQRQGSKKRNEMHDETNQSSKPPNSYEKSKNSEEITQILEYLARKRMARISSRSSAKLQVLAQINTLGIREGDELVCVNVTSLIDTNTECVSNI</sequence>
<evidence type="ECO:0000256" key="1">
    <source>
        <dbReference type="SAM" id="MobiDB-lite"/>
    </source>
</evidence>
<gene>
    <name evidence="2" type="ORF">BN9_132710</name>
</gene>
<evidence type="ECO:0000313" key="2">
    <source>
        <dbReference type="EMBL" id="CCI11660.1"/>
    </source>
</evidence>
<protein>
    <submittedName>
        <fullName evidence="2">Uncharacterized protein</fullName>
    </submittedName>
</protein>
<proteinExistence type="predicted"/>
<accession>A0A024FX13</accession>
<name>A0A024FX13_9STRA</name>
<evidence type="ECO:0000313" key="3">
    <source>
        <dbReference type="Proteomes" id="UP000053237"/>
    </source>
</evidence>
<reference evidence="2 3" key="1">
    <citation type="submission" date="2012-05" db="EMBL/GenBank/DDBJ databases">
        <title>Recombination and specialization in a pathogen metapopulation.</title>
        <authorList>
            <person name="Gardiner A."/>
            <person name="Kemen E."/>
            <person name="Schultz-Larsen T."/>
            <person name="MacLean D."/>
            <person name="Van Oosterhout C."/>
            <person name="Jones J.D.G."/>
        </authorList>
    </citation>
    <scope>NUCLEOTIDE SEQUENCE [LARGE SCALE GENOMIC DNA]</scope>
    <source>
        <strain evidence="2 3">Ac Nc2</strain>
    </source>
</reference>